<dbReference type="Gene3D" id="2.40.50.140">
    <property type="entry name" value="Nucleic acid-binding proteins"/>
    <property type="match status" value="1"/>
</dbReference>
<feature type="binding site" evidence="15">
    <location>
        <position position="416"/>
    </location>
    <ligand>
        <name>Zn(2+)</name>
        <dbReference type="ChEBI" id="CHEBI:29105"/>
    </ligand>
</feature>
<feature type="binding site" evidence="15">
    <location>
        <position position="145"/>
    </location>
    <ligand>
        <name>NAD(+)</name>
        <dbReference type="ChEBI" id="CHEBI:57540"/>
    </ligand>
</feature>
<dbReference type="PROSITE" id="PS50172">
    <property type="entry name" value="BRCT"/>
    <property type="match status" value="1"/>
</dbReference>
<comment type="catalytic activity">
    <reaction evidence="13 15 16">
        <text>NAD(+) + (deoxyribonucleotide)n-3'-hydroxyl + 5'-phospho-(deoxyribonucleotide)m = (deoxyribonucleotide)n+m + AMP + beta-nicotinamide D-nucleotide.</text>
        <dbReference type="EC" id="6.5.1.2"/>
    </reaction>
</comment>
<evidence type="ECO:0000256" key="2">
    <source>
        <dbReference type="ARBA" id="ARBA00012722"/>
    </source>
</evidence>
<evidence type="ECO:0000256" key="13">
    <source>
        <dbReference type="ARBA" id="ARBA00034005"/>
    </source>
</evidence>
<dbReference type="EMBL" id="NFZT01000001">
    <property type="protein sequence ID" value="OWV34082.1"/>
    <property type="molecule type" value="Genomic_DNA"/>
</dbReference>
<dbReference type="EC" id="6.5.1.2" evidence="2 15"/>
<dbReference type="Proteomes" id="UP000198462">
    <property type="component" value="Unassembled WGS sequence"/>
</dbReference>
<evidence type="ECO:0000256" key="4">
    <source>
        <dbReference type="ARBA" id="ARBA00022598"/>
    </source>
</evidence>
<dbReference type="InterPro" id="IPR018239">
    <property type="entry name" value="DNA_ligase_AS"/>
</dbReference>
<keyword evidence="7 15" id="KW-0227">DNA damage</keyword>
<dbReference type="GO" id="GO:0005829">
    <property type="term" value="C:cytosol"/>
    <property type="evidence" value="ECO:0007669"/>
    <property type="project" value="TreeGrafter"/>
</dbReference>
<dbReference type="SUPFAM" id="SSF50249">
    <property type="entry name" value="Nucleic acid-binding proteins"/>
    <property type="match status" value="1"/>
</dbReference>
<dbReference type="InterPro" id="IPR004150">
    <property type="entry name" value="NAD_DNA_ligase_OB"/>
</dbReference>
<dbReference type="NCBIfam" id="NF005932">
    <property type="entry name" value="PRK07956.1"/>
    <property type="match status" value="1"/>
</dbReference>
<keyword evidence="4 15" id="KW-0436">Ligase</keyword>
<feature type="binding site" evidence="15">
    <location>
        <begin position="88"/>
        <end position="89"/>
    </location>
    <ligand>
        <name>NAD(+)</name>
        <dbReference type="ChEBI" id="CHEBI:57540"/>
    </ligand>
</feature>
<evidence type="ECO:0000256" key="3">
    <source>
        <dbReference type="ARBA" id="ARBA00013308"/>
    </source>
</evidence>
<dbReference type="GO" id="GO:0003911">
    <property type="term" value="F:DNA ligase (NAD+) activity"/>
    <property type="evidence" value="ECO:0007669"/>
    <property type="project" value="UniProtKB-UniRule"/>
</dbReference>
<comment type="function">
    <text evidence="1 15">DNA ligase that catalyzes the formation of phosphodiester linkages between 5'-phosphoryl and 3'-hydroxyl groups in double-stranded DNA using NAD as a coenzyme and as the energy source for the reaction. It is essential for DNA replication and repair of damaged DNA.</text>
</comment>
<dbReference type="NCBIfam" id="TIGR00575">
    <property type="entry name" value="dnlj"/>
    <property type="match status" value="1"/>
</dbReference>
<accession>A0A219B6R5</accession>
<name>A0A219B6R5_9SPHN</name>
<dbReference type="InterPro" id="IPR004149">
    <property type="entry name" value="Znf_DNAligase_C4"/>
</dbReference>
<dbReference type="SUPFAM" id="SSF52113">
    <property type="entry name" value="BRCT domain"/>
    <property type="match status" value="1"/>
</dbReference>
<dbReference type="GO" id="GO:0006260">
    <property type="term" value="P:DNA replication"/>
    <property type="evidence" value="ECO:0007669"/>
    <property type="project" value="UniProtKB-KW"/>
</dbReference>
<comment type="caution">
    <text evidence="15">Lacks conserved residue(s) required for the propagation of feature annotation.</text>
</comment>
<keyword evidence="12 15" id="KW-0464">Manganese</keyword>
<evidence type="ECO:0000313" key="18">
    <source>
        <dbReference type="EMBL" id="OWV34082.1"/>
    </source>
</evidence>
<dbReference type="Gene3D" id="1.10.287.610">
    <property type="entry name" value="Helix hairpin bin"/>
    <property type="match status" value="1"/>
</dbReference>
<feature type="binding site" evidence="15">
    <location>
        <position position="318"/>
    </location>
    <ligand>
        <name>NAD(+)</name>
        <dbReference type="ChEBI" id="CHEBI:57540"/>
    </ligand>
</feature>
<feature type="binding site" evidence="15">
    <location>
        <position position="413"/>
    </location>
    <ligand>
        <name>Zn(2+)</name>
        <dbReference type="ChEBI" id="CHEBI:29105"/>
    </ligand>
</feature>
<feature type="binding site" evidence="15">
    <location>
        <position position="180"/>
    </location>
    <ligand>
        <name>NAD(+)</name>
        <dbReference type="ChEBI" id="CHEBI:57540"/>
    </ligand>
</feature>
<feature type="active site" description="N6-AMP-lysine intermediate" evidence="15">
    <location>
        <position position="124"/>
    </location>
</feature>
<evidence type="ECO:0000256" key="1">
    <source>
        <dbReference type="ARBA" id="ARBA00004067"/>
    </source>
</evidence>
<dbReference type="Gene3D" id="6.20.10.30">
    <property type="match status" value="1"/>
</dbReference>
<dbReference type="OrthoDB" id="9759736at2"/>
<protein>
    <recommendedName>
        <fullName evidence="3 15">DNA ligase</fullName>
        <ecNumber evidence="2 15">6.5.1.2</ecNumber>
    </recommendedName>
    <alternativeName>
        <fullName evidence="15">Polydeoxyribonucleotide synthase [NAD(+)]</fullName>
    </alternativeName>
</protein>
<organism evidence="18 19">
    <name type="scientific">Pacificimonas flava</name>
    <dbReference type="NCBI Taxonomy" id="1234595"/>
    <lineage>
        <taxon>Bacteria</taxon>
        <taxon>Pseudomonadati</taxon>
        <taxon>Pseudomonadota</taxon>
        <taxon>Alphaproteobacteria</taxon>
        <taxon>Sphingomonadales</taxon>
        <taxon>Sphingosinicellaceae</taxon>
        <taxon>Pacificimonas</taxon>
    </lineage>
</organism>
<dbReference type="FunFam" id="1.10.150.20:FF:000007">
    <property type="entry name" value="DNA ligase"/>
    <property type="match status" value="1"/>
</dbReference>
<evidence type="ECO:0000256" key="8">
    <source>
        <dbReference type="ARBA" id="ARBA00022833"/>
    </source>
</evidence>
<evidence type="ECO:0000256" key="14">
    <source>
        <dbReference type="ARBA" id="ARBA00060881"/>
    </source>
</evidence>
<comment type="cofactor">
    <cofactor evidence="15">
        <name>Mg(2+)</name>
        <dbReference type="ChEBI" id="CHEBI:18420"/>
    </cofactor>
    <cofactor evidence="15">
        <name>Mn(2+)</name>
        <dbReference type="ChEBI" id="CHEBI:29035"/>
    </cofactor>
</comment>
<feature type="domain" description="BRCT" evidence="17">
    <location>
        <begin position="624"/>
        <end position="697"/>
    </location>
</feature>
<dbReference type="PIRSF" id="PIRSF001604">
    <property type="entry name" value="LigA"/>
    <property type="match status" value="1"/>
</dbReference>
<evidence type="ECO:0000259" key="17">
    <source>
        <dbReference type="PROSITE" id="PS50172"/>
    </source>
</evidence>
<dbReference type="PROSITE" id="PS01055">
    <property type="entry name" value="DNA_LIGASE_N1"/>
    <property type="match status" value="1"/>
</dbReference>
<dbReference type="PANTHER" id="PTHR23389:SF9">
    <property type="entry name" value="DNA LIGASE"/>
    <property type="match status" value="1"/>
</dbReference>
<dbReference type="InterPro" id="IPR001679">
    <property type="entry name" value="DNA_ligase"/>
</dbReference>
<dbReference type="InterPro" id="IPR033136">
    <property type="entry name" value="DNA_ligase_CS"/>
</dbReference>
<dbReference type="GO" id="GO:0046872">
    <property type="term" value="F:metal ion binding"/>
    <property type="evidence" value="ECO:0007669"/>
    <property type="project" value="UniProtKB-KW"/>
</dbReference>
<dbReference type="InterPro" id="IPR041663">
    <property type="entry name" value="DisA/LigA_HHH"/>
</dbReference>
<keyword evidence="11 15" id="KW-0234">DNA repair</keyword>
<evidence type="ECO:0000313" key="19">
    <source>
        <dbReference type="Proteomes" id="UP000198462"/>
    </source>
</evidence>
<feature type="binding site" evidence="15">
    <location>
        <position position="122"/>
    </location>
    <ligand>
        <name>NAD(+)</name>
        <dbReference type="ChEBI" id="CHEBI:57540"/>
    </ligand>
</feature>
<evidence type="ECO:0000256" key="12">
    <source>
        <dbReference type="ARBA" id="ARBA00023211"/>
    </source>
</evidence>
<dbReference type="HAMAP" id="MF_01588">
    <property type="entry name" value="DNA_ligase_A"/>
    <property type="match status" value="1"/>
</dbReference>
<evidence type="ECO:0000256" key="6">
    <source>
        <dbReference type="ARBA" id="ARBA00022723"/>
    </source>
</evidence>
<evidence type="ECO:0000256" key="9">
    <source>
        <dbReference type="ARBA" id="ARBA00022842"/>
    </source>
</evidence>
<keyword evidence="8 15" id="KW-0862">Zinc</keyword>
<keyword evidence="10 15" id="KW-0520">NAD</keyword>
<dbReference type="InterPro" id="IPR012340">
    <property type="entry name" value="NA-bd_OB-fold"/>
</dbReference>
<dbReference type="CDD" id="cd00114">
    <property type="entry name" value="LIGANc"/>
    <property type="match status" value="1"/>
</dbReference>
<keyword evidence="6 15" id="KW-0479">Metal-binding</keyword>
<reference evidence="19" key="1">
    <citation type="submission" date="2017-05" db="EMBL/GenBank/DDBJ databases">
        <authorList>
            <person name="Lin X."/>
        </authorList>
    </citation>
    <scope>NUCLEOTIDE SEQUENCE [LARGE SCALE GENOMIC DNA]</scope>
    <source>
        <strain evidence="19">JLT2012</strain>
    </source>
</reference>
<keyword evidence="5 15" id="KW-0235">DNA replication</keyword>
<dbReference type="FunFam" id="2.40.50.140:FF:000012">
    <property type="entry name" value="DNA ligase"/>
    <property type="match status" value="1"/>
</dbReference>
<dbReference type="Pfam" id="PF03119">
    <property type="entry name" value="DNA_ligase_ZBD"/>
    <property type="match status" value="1"/>
</dbReference>
<feature type="binding site" evidence="15">
    <location>
        <begin position="39"/>
        <end position="43"/>
    </location>
    <ligand>
        <name>NAD(+)</name>
        <dbReference type="ChEBI" id="CHEBI:57540"/>
    </ligand>
</feature>
<dbReference type="Gene3D" id="3.30.470.30">
    <property type="entry name" value="DNA ligase/mRNA capping enzyme"/>
    <property type="match status" value="1"/>
</dbReference>
<evidence type="ECO:0000256" key="10">
    <source>
        <dbReference type="ARBA" id="ARBA00023027"/>
    </source>
</evidence>
<dbReference type="Pfam" id="PF00533">
    <property type="entry name" value="BRCT"/>
    <property type="match status" value="1"/>
</dbReference>
<comment type="similarity">
    <text evidence="14 15">Belongs to the NAD-dependent DNA ligase family. LigA subfamily.</text>
</comment>
<dbReference type="PANTHER" id="PTHR23389">
    <property type="entry name" value="CHROMOSOME TRANSMISSION FIDELITY FACTOR 18"/>
    <property type="match status" value="1"/>
</dbReference>
<dbReference type="Gene3D" id="1.10.150.20">
    <property type="entry name" value="5' to 3' exonuclease, C-terminal subdomain"/>
    <property type="match status" value="2"/>
</dbReference>
<dbReference type="SMART" id="SM00292">
    <property type="entry name" value="BRCT"/>
    <property type="match status" value="1"/>
</dbReference>
<feature type="binding site" evidence="15">
    <location>
        <position position="294"/>
    </location>
    <ligand>
        <name>NAD(+)</name>
        <dbReference type="ChEBI" id="CHEBI:57540"/>
    </ligand>
</feature>
<evidence type="ECO:0000256" key="16">
    <source>
        <dbReference type="RuleBase" id="RU000618"/>
    </source>
</evidence>
<dbReference type="InterPro" id="IPR013840">
    <property type="entry name" value="DNAligase_N"/>
</dbReference>
<dbReference type="SUPFAM" id="SSF56091">
    <property type="entry name" value="DNA ligase/mRNA capping enzyme, catalytic domain"/>
    <property type="match status" value="1"/>
</dbReference>
<dbReference type="InterPro" id="IPR013839">
    <property type="entry name" value="DNAligase_adenylation"/>
</dbReference>
<comment type="caution">
    <text evidence="18">The sequence shown here is derived from an EMBL/GenBank/DDBJ whole genome shotgun (WGS) entry which is preliminary data.</text>
</comment>
<evidence type="ECO:0000256" key="7">
    <source>
        <dbReference type="ARBA" id="ARBA00022763"/>
    </source>
</evidence>
<gene>
    <name evidence="15" type="primary">ligA</name>
    <name evidence="18" type="ORF">B5C34_11835</name>
</gene>
<dbReference type="Gene3D" id="3.40.50.10190">
    <property type="entry name" value="BRCT domain"/>
    <property type="match status" value="1"/>
</dbReference>
<keyword evidence="19" id="KW-1185">Reference proteome</keyword>
<dbReference type="Pfam" id="PF12826">
    <property type="entry name" value="HHH_2"/>
    <property type="match status" value="1"/>
</dbReference>
<dbReference type="InterPro" id="IPR010994">
    <property type="entry name" value="RuvA_2-like"/>
</dbReference>
<sequence length="704" mass="76283">MVEMPKQRREAKERLADLDRQITRANEAYHGQDAPEMSDADYDALVAEARAIVSAYPGLASDAPSLGKVGASPSGGFRKVSHEQPMLSLDNAFSAEDVVDFADRVRRFLSLGDDENLAFVAEPKIDGLAVALRYEGGHLVRGATRGDGQTGEDVTANLRSVDSIPKSLKNAPDVLEVRGEVYMRKEDFAALNARQEDAGGKVFANPRNAAAGSLRQLDAAVTADRPLRFFAYGWGVISDLPQDTQSGMMSWIEGLGFETTGPELGSVTDALTVYERTAERRGELPYDIDGVVYKVDRLDWQARLGMVGRAPRWAIAHKFPAERAVTRINAIDVQVGRTGKLTPVARLEPVTVGGVVVTNATLHNEDEIGRLDVRAGDLVEIQRAGDVIPQVLSVKTAPKEHAELPKFEPWTECPVCGALAVREPDEVDRRCTGGLTCRAQRVERLKHFQQRRAIDIDGLGEKTIEAFFERGWLESPADLFRLPEREEEIASLEGFGATSAANLVASVDAARSRPLGRFLFALGIRHIGEITARDLARAYGDWPAFRALLDRLAELKSGHGAAVGETEDKTAQRLNERLAEEIGVSGIGPEVAAALADFWLEEHNRETVSDLASEMKIEAEVFETKESDVSGKSVVFTGKLEAVSRDEAKAQAERLGARVSGSVSSKTDLLVAGPGAGSKLKKAESLGIEVIDEAAWLSIVEGAA</sequence>
<dbReference type="PROSITE" id="PS01056">
    <property type="entry name" value="DNA_LIGASE_N2"/>
    <property type="match status" value="1"/>
</dbReference>
<proteinExistence type="inferred from homology"/>
<evidence type="ECO:0000256" key="5">
    <source>
        <dbReference type="ARBA" id="ARBA00022705"/>
    </source>
</evidence>
<evidence type="ECO:0000256" key="11">
    <source>
        <dbReference type="ARBA" id="ARBA00023204"/>
    </source>
</evidence>
<feature type="binding site" evidence="15">
    <location>
        <position position="437"/>
    </location>
    <ligand>
        <name>Zn(2+)</name>
        <dbReference type="ChEBI" id="CHEBI:29105"/>
    </ligand>
</feature>
<dbReference type="InterPro" id="IPR036420">
    <property type="entry name" value="BRCT_dom_sf"/>
</dbReference>
<keyword evidence="9 15" id="KW-0460">Magnesium</keyword>
<dbReference type="GO" id="GO:0006281">
    <property type="term" value="P:DNA repair"/>
    <property type="evidence" value="ECO:0007669"/>
    <property type="project" value="UniProtKB-KW"/>
</dbReference>
<dbReference type="SMART" id="SM00278">
    <property type="entry name" value="HhH1"/>
    <property type="match status" value="4"/>
</dbReference>
<dbReference type="InterPro" id="IPR001357">
    <property type="entry name" value="BRCT_dom"/>
</dbReference>
<dbReference type="CDD" id="cd17748">
    <property type="entry name" value="BRCT_DNA_ligase_like"/>
    <property type="match status" value="1"/>
</dbReference>
<evidence type="ECO:0000256" key="15">
    <source>
        <dbReference type="HAMAP-Rule" id="MF_01588"/>
    </source>
</evidence>
<dbReference type="FunFam" id="3.30.470.30:FF:000001">
    <property type="entry name" value="DNA ligase"/>
    <property type="match status" value="1"/>
</dbReference>
<dbReference type="SUPFAM" id="SSF47781">
    <property type="entry name" value="RuvA domain 2-like"/>
    <property type="match status" value="1"/>
</dbReference>
<dbReference type="AlphaFoldDB" id="A0A219B6R5"/>
<dbReference type="InterPro" id="IPR003583">
    <property type="entry name" value="Hlx-hairpin-Hlx_DNA-bd_motif"/>
</dbReference>
<dbReference type="SMART" id="SM00532">
    <property type="entry name" value="LIGANc"/>
    <property type="match status" value="1"/>
</dbReference>
<dbReference type="Pfam" id="PF01653">
    <property type="entry name" value="DNA_ligase_aden"/>
    <property type="match status" value="1"/>
</dbReference>
<dbReference type="Pfam" id="PF14520">
    <property type="entry name" value="HHH_5"/>
    <property type="match status" value="1"/>
</dbReference>
<dbReference type="Pfam" id="PF03120">
    <property type="entry name" value="OB_DNA_ligase"/>
    <property type="match status" value="1"/>
</dbReference>
<dbReference type="GO" id="GO:0003677">
    <property type="term" value="F:DNA binding"/>
    <property type="evidence" value="ECO:0007669"/>
    <property type="project" value="InterPro"/>
</dbReference>